<evidence type="ECO:0000313" key="1">
    <source>
        <dbReference type="EMBL" id="PHQ04274.1"/>
    </source>
</evidence>
<organism evidence="1 2">
    <name type="scientific">Acinetobacter baumannii</name>
    <dbReference type="NCBI Taxonomy" id="470"/>
    <lineage>
        <taxon>Bacteria</taxon>
        <taxon>Pseudomonadati</taxon>
        <taxon>Pseudomonadota</taxon>
        <taxon>Gammaproteobacteria</taxon>
        <taxon>Moraxellales</taxon>
        <taxon>Moraxellaceae</taxon>
        <taxon>Acinetobacter</taxon>
        <taxon>Acinetobacter calcoaceticus/baumannii complex</taxon>
    </lineage>
</organism>
<dbReference type="EMBL" id="NXDV01000001">
    <property type="protein sequence ID" value="PHQ04274.1"/>
    <property type="molecule type" value="Genomic_DNA"/>
</dbReference>
<proteinExistence type="predicted"/>
<evidence type="ECO:0000313" key="2">
    <source>
        <dbReference type="Proteomes" id="UP000223291"/>
    </source>
</evidence>
<dbReference type="Proteomes" id="UP000223291">
    <property type="component" value="Unassembled WGS sequence"/>
</dbReference>
<gene>
    <name evidence="1" type="ORF">CPI82_00145</name>
</gene>
<reference evidence="1 2" key="1">
    <citation type="submission" date="2017-09" db="EMBL/GenBank/DDBJ databases">
        <title>Draft genome of Acinetobacter baumannii strain I43, a mercury resistant bacteria.</title>
        <authorList>
            <person name="Siqueira K.A."/>
            <person name="Mello I.S."/>
            <person name="Mendes T.A."/>
            <person name="Soares M.A."/>
        </authorList>
    </citation>
    <scope>NUCLEOTIDE SEQUENCE [LARGE SCALE GENOMIC DNA]</scope>
    <source>
        <strain evidence="1 2">I43</strain>
    </source>
</reference>
<protein>
    <submittedName>
        <fullName evidence="1">Uncharacterized protein</fullName>
    </submittedName>
</protein>
<sequence length="75" mass="8603">MNMELVQPDHPIAQEAYETVKAMSCEYINIVAQAYQKSQTEVGYFIRGIYPGTPEKSFNRQEWITAFEKLQGANV</sequence>
<name>A0AAX0TXP5_ACIBA</name>
<accession>A0AAX0TXP5</accession>
<dbReference type="AlphaFoldDB" id="A0AAX0TXP5"/>
<comment type="caution">
    <text evidence="1">The sequence shown here is derived from an EMBL/GenBank/DDBJ whole genome shotgun (WGS) entry which is preliminary data.</text>
</comment>